<keyword evidence="1" id="KW-1133">Transmembrane helix</keyword>
<keyword evidence="1" id="KW-0812">Transmembrane</keyword>
<evidence type="ECO:0000313" key="3">
    <source>
        <dbReference type="Proteomes" id="UP000762676"/>
    </source>
</evidence>
<proteinExistence type="predicted"/>
<reference evidence="2 3" key="1">
    <citation type="journal article" date="2021" name="Elife">
        <title>Chloroplast acquisition without the gene transfer in kleptoplastic sea slugs, Plakobranchus ocellatus.</title>
        <authorList>
            <person name="Maeda T."/>
            <person name="Takahashi S."/>
            <person name="Yoshida T."/>
            <person name="Shimamura S."/>
            <person name="Takaki Y."/>
            <person name="Nagai Y."/>
            <person name="Toyoda A."/>
            <person name="Suzuki Y."/>
            <person name="Arimoto A."/>
            <person name="Ishii H."/>
            <person name="Satoh N."/>
            <person name="Nishiyama T."/>
            <person name="Hasebe M."/>
            <person name="Maruyama T."/>
            <person name="Minagawa J."/>
            <person name="Obokata J."/>
            <person name="Shigenobu S."/>
        </authorList>
    </citation>
    <scope>NUCLEOTIDE SEQUENCE [LARGE SCALE GENOMIC DNA]</scope>
</reference>
<evidence type="ECO:0000313" key="2">
    <source>
        <dbReference type="EMBL" id="GFS14363.1"/>
    </source>
</evidence>
<dbReference type="EMBL" id="BMAT01009829">
    <property type="protein sequence ID" value="GFS14363.1"/>
    <property type="molecule type" value="Genomic_DNA"/>
</dbReference>
<name>A0AAV4IY57_9GAST</name>
<dbReference type="Proteomes" id="UP000762676">
    <property type="component" value="Unassembled WGS sequence"/>
</dbReference>
<keyword evidence="3" id="KW-1185">Reference proteome</keyword>
<feature type="transmembrane region" description="Helical" evidence="1">
    <location>
        <begin position="39"/>
        <end position="70"/>
    </location>
</feature>
<protein>
    <submittedName>
        <fullName evidence="2">Uncharacterized protein</fullName>
    </submittedName>
</protein>
<keyword evidence="1" id="KW-0472">Membrane</keyword>
<comment type="caution">
    <text evidence="2">The sequence shown here is derived from an EMBL/GenBank/DDBJ whole genome shotgun (WGS) entry which is preliminary data.</text>
</comment>
<sequence>MKPLTPWAKTASFACSRAWDRLEHAVDTAPMKVHRAVQIICFSCIHVINCSYFIIIINIGGIIIIIINIITNGNLSINISSHTNREEKDKNCDWQYKVVEKVGREWLSHI</sequence>
<dbReference type="AlphaFoldDB" id="A0AAV4IY57"/>
<accession>A0AAV4IY57</accession>
<organism evidence="2 3">
    <name type="scientific">Elysia marginata</name>
    <dbReference type="NCBI Taxonomy" id="1093978"/>
    <lineage>
        <taxon>Eukaryota</taxon>
        <taxon>Metazoa</taxon>
        <taxon>Spiralia</taxon>
        <taxon>Lophotrochozoa</taxon>
        <taxon>Mollusca</taxon>
        <taxon>Gastropoda</taxon>
        <taxon>Heterobranchia</taxon>
        <taxon>Euthyneura</taxon>
        <taxon>Panpulmonata</taxon>
        <taxon>Sacoglossa</taxon>
        <taxon>Placobranchoidea</taxon>
        <taxon>Plakobranchidae</taxon>
        <taxon>Elysia</taxon>
    </lineage>
</organism>
<gene>
    <name evidence="2" type="ORF">ElyMa_004905600</name>
</gene>
<evidence type="ECO:0000256" key="1">
    <source>
        <dbReference type="SAM" id="Phobius"/>
    </source>
</evidence>